<evidence type="ECO:0000313" key="1">
    <source>
        <dbReference type="EMBL" id="KAF5825850.1"/>
    </source>
</evidence>
<sequence length="133" mass="14324">MISRCKPIFCILQGNSSRRTCLSRTMSGSRFIVNRHPDYEGPPDVSQVANTELELGGTLQKVVQHLEVGLQGGLRRKATCYTGNAGIAHALWHLHSVLQANPNITIQGGSAVLATSVVPTMIHLAEQVCVPPV</sequence>
<name>A0ABQ7FU20_DUNSA</name>
<dbReference type="InterPro" id="IPR012341">
    <property type="entry name" value="6hp_glycosidase-like_sf"/>
</dbReference>
<gene>
    <name evidence="1" type="ORF">DUNSADRAFT_6384</name>
</gene>
<dbReference type="Gene3D" id="1.50.10.10">
    <property type="match status" value="1"/>
</dbReference>
<reference evidence="1" key="1">
    <citation type="submission" date="2017-08" db="EMBL/GenBank/DDBJ databases">
        <authorList>
            <person name="Polle J.E."/>
            <person name="Barry K."/>
            <person name="Cushman J."/>
            <person name="Schmutz J."/>
            <person name="Tran D."/>
            <person name="Hathwaick L.T."/>
            <person name="Yim W.C."/>
            <person name="Jenkins J."/>
            <person name="Mckie-Krisberg Z.M."/>
            <person name="Prochnik S."/>
            <person name="Lindquist E."/>
            <person name="Dockter R.B."/>
            <person name="Adam C."/>
            <person name="Molina H."/>
            <person name="Bunkerborg J."/>
            <person name="Jin E."/>
            <person name="Buchheim M."/>
            <person name="Magnuson J."/>
        </authorList>
    </citation>
    <scope>NUCLEOTIDE SEQUENCE</scope>
    <source>
        <strain evidence="1">CCAP 19/18</strain>
    </source>
</reference>
<evidence type="ECO:0000313" key="2">
    <source>
        <dbReference type="Proteomes" id="UP000815325"/>
    </source>
</evidence>
<keyword evidence="2" id="KW-1185">Reference proteome</keyword>
<protein>
    <submittedName>
        <fullName evidence="1">Uncharacterized protein</fullName>
    </submittedName>
</protein>
<accession>A0ABQ7FU20</accession>
<organism evidence="1 2">
    <name type="scientific">Dunaliella salina</name>
    <name type="common">Green alga</name>
    <name type="synonym">Protococcus salinus</name>
    <dbReference type="NCBI Taxonomy" id="3046"/>
    <lineage>
        <taxon>Eukaryota</taxon>
        <taxon>Viridiplantae</taxon>
        <taxon>Chlorophyta</taxon>
        <taxon>core chlorophytes</taxon>
        <taxon>Chlorophyceae</taxon>
        <taxon>CS clade</taxon>
        <taxon>Chlamydomonadales</taxon>
        <taxon>Dunaliellaceae</taxon>
        <taxon>Dunaliella</taxon>
    </lineage>
</organism>
<proteinExistence type="predicted"/>
<dbReference type="EMBL" id="MU071826">
    <property type="protein sequence ID" value="KAF5825850.1"/>
    <property type="molecule type" value="Genomic_DNA"/>
</dbReference>
<comment type="caution">
    <text evidence="1">The sequence shown here is derived from an EMBL/GenBank/DDBJ whole genome shotgun (WGS) entry which is preliminary data.</text>
</comment>
<dbReference type="Proteomes" id="UP000815325">
    <property type="component" value="Unassembled WGS sequence"/>
</dbReference>